<evidence type="ECO:0000313" key="2">
    <source>
        <dbReference type="Proteomes" id="UP000547458"/>
    </source>
</evidence>
<protein>
    <submittedName>
        <fullName evidence="1">Uncharacterized protein</fullName>
    </submittedName>
</protein>
<reference evidence="1 2" key="1">
    <citation type="submission" date="2020-03" db="EMBL/GenBank/DDBJ databases">
        <title>Sequencing the genomes of 1000 actinobacteria strains.</title>
        <authorList>
            <person name="Klenk H.-P."/>
        </authorList>
    </citation>
    <scope>NUCLEOTIDE SEQUENCE [LARGE SCALE GENOMIC DNA]</scope>
    <source>
        <strain evidence="1 2">DSM 16403</strain>
    </source>
</reference>
<dbReference type="AlphaFoldDB" id="A0A846RSE4"/>
<keyword evidence="2" id="KW-1185">Reference proteome</keyword>
<comment type="caution">
    <text evidence="1">The sequence shown here is derived from an EMBL/GenBank/DDBJ whole genome shotgun (WGS) entry which is preliminary data.</text>
</comment>
<dbReference type="Proteomes" id="UP000547458">
    <property type="component" value="Unassembled WGS sequence"/>
</dbReference>
<evidence type="ECO:0000313" key="1">
    <source>
        <dbReference type="EMBL" id="NJC23979.1"/>
    </source>
</evidence>
<organism evidence="1 2">
    <name type="scientific">Arthrobacter pigmenti</name>
    <dbReference type="NCBI Taxonomy" id="271432"/>
    <lineage>
        <taxon>Bacteria</taxon>
        <taxon>Bacillati</taxon>
        <taxon>Actinomycetota</taxon>
        <taxon>Actinomycetes</taxon>
        <taxon>Micrococcales</taxon>
        <taxon>Micrococcaceae</taxon>
        <taxon>Arthrobacter</taxon>
    </lineage>
</organism>
<dbReference type="EMBL" id="JAATJL010000001">
    <property type="protein sequence ID" value="NJC23979.1"/>
    <property type="molecule type" value="Genomic_DNA"/>
</dbReference>
<sequence>MNITGWWPRLDQATRDWLIAHNGEAVPASVLEKISAVGAAPDGTQEDDGFYFADHVVDWIEAVANDEEPG</sequence>
<gene>
    <name evidence="1" type="ORF">BJ994_003055</name>
</gene>
<name>A0A846RSE4_9MICC</name>
<dbReference type="RefSeq" id="WP_167995288.1">
    <property type="nucleotide sequence ID" value="NZ_JAATJL010000001.1"/>
</dbReference>
<accession>A0A846RSE4</accession>
<proteinExistence type="predicted"/>